<dbReference type="Pfam" id="PF18470">
    <property type="entry name" value="Cas9_a"/>
    <property type="match status" value="1"/>
</dbReference>
<comment type="subunit">
    <text evidence="12 13">Monomer. Binds crRNA and tracrRNA.</text>
</comment>
<dbReference type="EMBL" id="VULN01000001">
    <property type="protein sequence ID" value="MSS81079.1"/>
    <property type="molecule type" value="Genomic_DNA"/>
</dbReference>
<comment type="cofactor">
    <cofactor evidence="1 13">
        <name>Mg(2+)</name>
        <dbReference type="ChEBI" id="CHEBI:18420"/>
    </cofactor>
</comment>
<evidence type="ECO:0000313" key="16">
    <source>
        <dbReference type="Proteomes" id="UP000441455"/>
    </source>
</evidence>
<keyword evidence="9 13" id="KW-0051">Antiviral defense</keyword>
<evidence type="ECO:0000256" key="10">
    <source>
        <dbReference type="ARBA" id="ARBA00023125"/>
    </source>
</evidence>
<evidence type="ECO:0000256" key="6">
    <source>
        <dbReference type="ARBA" id="ARBA00022801"/>
    </source>
</evidence>
<dbReference type="GO" id="GO:0051607">
    <property type="term" value="P:defense response to virus"/>
    <property type="evidence" value="ECO:0007669"/>
    <property type="project" value="UniProtKB-UniRule"/>
</dbReference>
<feature type="active site" description="For RuvC-like nuclease domain" evidence="13">
    <location>
        <position position="8"/>
    </location>
</feature>
<evidence type="ECO:0000256" key="4">
    <source>
        <dbReference type="ARBA" id="ARBA00022723"/>
    </source>
</evidence>
<dbReference type="EC" id="3.1.-.-" evidence="13"/>
<evidence type="ECO:0000256" key="5">
    <source>
        <dbReference type="ARBA" id="ARBA00022759"/>
    </source>
</evidence>
<organism evidence="15 16">
    <name type="scientific">Acidaminococcus fermentans</name>
    <dbReference type="NCBI Taxonomy" id="905"/>
    <lineage>
        <taxon>Bacteria</taxon>
        <taxon>Bacillati</taxon>
        <taxon>Bacillota</taxon>
        <taxon>Negativicutes</taxon>
        <taxon>Acidaminococcales</taxon>
        <taxon>Acidaminococcaceae</taxon>
        <taxon>Acidaminococcus</taxon>
    </lineage>
</organism>
<keyword evidence="11" id="KW-0464">Manganese</keyword>
<dbReference type="GO" id="GO:0004519">
    <property type="term" value="F:endonuclease activity"/>
    <property type="evidence" value="ECO:0007669"/>
    <property type="project" value="UniProtKB-UniRule"/>
</dbReference>
<dbReference type="Pfam" id="PF18541">
    <property type="entry name" value="RuvC_III"/>
    <property type="match status" value="1"/>
</dbReference>
<dbReference type="GO" id="GO:0003677">
    <property type="term" value="F:DNA binding"/>
    <property type="evidence" value="ECO:0007669"/>
    <property type="project" value="UniProtKB-UniRule"/>
</dbReference>
<dbReference type="InterPro" id="IPR041383">
    <property type="entry name" value="RuvC_III"/>
</dbReference>
<dbReference type="InterPro" id="IPR028629">
    <property type="entry name" value="Cas9"/>
</dbReference>
<dbReference type="GO" id="GO:0043571">
    <property type="term" value="P:maintenance of CRISPR repeat elements"/>
    <property type="evidence" value="ECO:0007669"/>
    <property type="project" value="UniProtKB-UniRule"/>
</dbReference>
<keyword evidence="7 13" id="KW-0460">Magnesium</keyword>
<protein>
    <recommendedName>
        <fullName evidence="13">CRISPR-associated endonuclease Cas9</fullName>
        <ecNumber evidence="13">3.1.-.-</ecNumber>
    </recommendedName>
</protein>
<comment type="caution">
    <text evidence="15">The sequence shown here is derived from an EMBL/GenBank/DDBJ whole genome shotgun (WGS) entry which is preliminary data.</text>
</comment>
<evidence type="ECO:0000256" key="13">
    <source>
        <dbReference type="HAMAP-Rule" id="MF_01480"/>
    </source>
</evidence>
<evidence type="ECO:0000256" key="7">
    <source>
        <dbReference type="ARBA" id="ARBA00022842"/>
    </source>
</evidence>
<evidence type="ECO:0000256" key="11">
    <source>
        <dbReference type="ARBA" id="ARBA00023211"/>
    </source>
</evidence>
<dbReference type="GO" id="GO:0003723">
    <property type="term" value="F:RNA binding"/>
    <property type="evidence" value="ECO:0007669"/>
    <property type="project" value="UniProtKB-UniRule"/>
</dbReference>
<comment type="domain">
    <text evidence="13">Has 2 endonuclease domains. The discontinuous RuvC-like domain cleaves the target DNA noncomplementary to crRNA while the HNH nuclease domain cleaves the target DNA complementary to crRNA.</text>
</comment>
<evidence type="ECO:0000256" key="1">
    <source>
        <dbReference type="ARBA" id="ARBA00001946"/>
    </source>
</evidence>
<evidence type="ECO:0000313" key="15">
    <source>
        <dbReference type="EMBL" id="MSS81079.1"/>
    </source>
</evidence>
<keyword evidence="10 13" id="KW-0238">DNA-binding</keyword>
<comment type="similarity">
    <text evidence="13">Belongs to the CRISPR-associated Cas9 family.</text>
</comment>
<proteinExistence type="inferred from homology"/>
<dbReference type="RefSeq" id="WP_154487302.1">
    <property type="nucleotide sequence ID" value="NZ_VULN01000001.1"/>
</dbReference>
<reference evidence="15 16" key="1">
    <citation type="submission" date="2019-08" db="EMBL/GenBank/DDBJ databases">
        <title>In-depth cultivation of the pig gut microbiome towards novel bacterial diversity and tailored functional studies.</title>
        <authorList>
            <person name="Wylensek D."/>
            <person name="Hitch T.C.A."/>
            <person name="Clavel T."/>
        </authorList>
    </citation>
    <scope>NUCLEOTIDE SEQUENCE [LARGE SCALE GENOMIC DNA]</scope>
    <source>
        <strain evidence="15 16">WCA-389-WT-5B</strain>
    </source>
</reference>
<feature type="binding site" evidence="13">
    <location>
        <position position="515"/>
    </location>
    <ligand>
        <name>Mg(2+)</name>
        <dbReference type="ChEBI" id="CHEBI:18420"/>
        <label>2</label>
    </ligand>
</feature>
<keyword evidence="4 13" id="KW-0479">Metal-binding</keyword>
<dbReference type="Proteomes" id="UP000441455">
    <property type="component" value="Unassembled WGS sequence"/>
</dbReference>
<feature type="binding site" evidence="13">
    <location>
        <position position="8"/>
    </location>
    <ligand>
        <name>Mg(2+)</name>
        <dbReference type="ChEBI" id="CHEBI:18420"/>
        <label>2</label>
    </ligand>
</feature>
<dbReference type="NCBIfam" id="TIGR01865">
    <property type="entry name" value="cas_Csn1"/>
    <property type="match status" value="1"/>
</dbReference>
<keyword evidence="8 13" id="KW-0694">RNA-binding</keyword>
<dbReference type="GO" id="GO:0046872">
    <property type="term" value="F:metal ion binding"/>
    <property type="evidence" value="ECO:0007669"/>
    <property type="project" value="UniProtKB-UniRule"/>
</dbReference>
<dbReference type="HAMAP" id="MF_01480">
    <property type="entry name" value="Cas9"/>
    <property type="match status" value="1"/>
</dbReference>
<keyword evidence="6 13" id="KW-0378">Hydrolase</keyword>
<keyword evidence="3 13" id="KW-0540">Nuclease</keyword>
<dbReference type="GO" id="GO:0016787">
    <property type="term" value="F:hydrolase activity"/>
    <property type="evidence" value="ECO:0007669"/>
    <property type="project" value="UniProtKB-KW"/>
</dbReference>
<feature type="binding site" evidence="13">
    <location>
        <position position="8"/>
    </location>
    <ligand>
        <name>Mg(2+)</name>
        <dbReference type="ChEBI" id="CHEBI:18420"/>
        <label>1</label>
    </ligand>
</feature>
<gene>
    <name evidence="13 15" type="primary">cas9</name>
    <name evidence="15" type="ORF">FX155_00345</name>
</gene>
<evidence type="ECO:0000256" key="3">
    <source>
        <dbReference type="ARBA" id="ARBA00022722"/>
    </source>
</evidence>
<evidence type="ECO:0000256" key="8">
    <source>
        <dbReference type="ARBA" id="ARBA00022884"/>
    </source>
</evidence>
<feature type="active site" description="Proton acceptor for HNH nuclease domain" evidence="13">
    <location>
        <position position="593"/>
    </location>
</feature>
<dbReference type="InterPro" id="IPR003615">
    <property type="entry name" value="HNH_nuc"/>
</dbReference>
<evidence type="ECO:0000259" key="14">
    <source>
        <dbReference type="PROSITE" id="PS51749"/>
    </source>
</evidence>
<dbReference type="PROSITE" id="PS51749">
    <property type="entry name" value="HNH_CAS9"/>
    <property type="match status" value="1"/>
</dbReference>
<dbReference type="InterPro" id="IPR033114">
    <property type="entry name" value="HNH_CAS9"/>
</dbReference>
<sequence>MAYGIGLDIGIGSVGWAVLALDHEENPWGIMDLGSRIFDAAEQPKTGASLALPRREARSMRRRLRRRRHRMERMRNLFINDGLLTEEQLYHLYDGNLEDVYALRVKALDERLTDEEVARVLLHLAHRRGFKSNRKAESKSAEAGELKKAISLNQETMEENRYRTVGEMFFKDSRYAEYKRNRGGNYLNTVDRSMVEEEARKILETQEKLGNSKLNKDFQNSYLSILLSQRQFDEGPGGNSHYGGNQILNKVGTCTFEDGSNGEPAEKRAPKVCYSFEYFNLLQKVNHLRLSSAKDNRGLDEEEREKVIALAKDKADLRFGKIRETLQISPEYRFQGVSYSTKEPREDTEKKAKFNFLPFYHQMRKILKSKAQIDIKEYTLDELDKIGQILAFYKGDDARRKELGKLRIEPKAIEALLELNGASKFSHLSLKAIRKITPFLEQGMTYDKACEAAGYDFRAHQEDKTFLLPANAPELEDITNPVVRRAIGQTIKVVNAIIRKQGSSPLYVNVELAREMAKDFQERKKIKDDNEANQSRNDRLMQEIKENYQRLNPSGMDLMKWKLWKEQDGKSPYSQKSIAPERLFETGYVDIDHIVPYSISFDDSYKNKVLVFSSENRDKGNRLPYQYLLKKYGQDTADRFKVWVGNNVRDYRKRQRLLKEKMTEEEMSGFKERNLSDTKYISRFMYNFIRDHLEFAPSETGKKKRVLAVNGMITSYLRKRWGIRKIRANGDKHHAVDAVVIACTTDKMIRDLTLYSEERENTYDVDERGSRLVNESTGEVLKGFPLPWEGFRQELEARCSPHPERELAGLTFYMNKDLNDIKPIFVSRMPRRKVTGAAHKDTIRSARHIADGITVSKVPLNSLKLGKDGEITDYYNPDSDRLLYEALKTRLEDFKGDGKDAFQEPFYKPKADGSQGPLVKKVKIQAKATLAVPVEGKTGVAENDSMVRVDVFKVEGEGYYLVPVYVADTVKAELPQRAVTPGKPYQNWKIMDEKDFLFSLYPNDLIKIEAEKEISFSLVNPDSDLLKEIKSNQIFAYYVKTGIANGSIKVITNDNCYQKLSLGVKTLKSIKKYQVDVLGEVHPVKKEVRQKFTIQQKAR</sequence>
<dbReference type="OrthoDB" id="9757607at2"/>
<dbReference type="AlphaFoldDB" id="A0A6N7VHJ5"/>
<dbReference type="InterPro" id="IPR036397">
    <property type="entry name" value="RNaseH_sf"/>
</dbReference>
<evidence type="ECO:0000256" key="12">
    <source>
        <dbReference type="ARBA" id="ARBA00046380"/>
    </source>
</evidence>
<feature type="binding site" evidence="13">
    <location>
        <position position="515"/>
    </location>
    <ligand>
        <name>Mg(2+)</name>
        <dbReference type="ChEBI" id="CHEBI:18420"/>
        <label>1</label>
    </ligand>
</feature>
<feature type="binding site" evidence="13">
    <location>
        <position position="511"/>
    </location>
    <ligand>
        <name>Mg(2+)</name>
        <dbReference type="ChEBI" id="CHEBI:18420"/>
        <label>1</label>
    </ligand>
</feature>
<comment type="similarity">
    <text evidence="2">Belongs to the CRISPR-associated protein Cas9 family. Subtype II-A subfamily.</text>
</comment>
<accession>A0A6N7VHJ5</accession>
<name>A0A6N7VHJ5_ACIFE</name>
<dbReference type="InterPro" id="IPR040619">
    <property type="entry name" value="Cas9_alpha-helical_lobe"/>
</dbReference>
<dbReference type="Gene3D" id="3.30.420.10">
    <property type="entry name" value="Ribonuclease H-like superfamily/Ribonuclease H"/>
    <property type="match status" value="3"/>
</dbReference>
<feature type="domain" description="HNH Cas9-type" evidence="14">
    <location>
        <begin position="519"/>
        <end position="675"/>
    </location>
</feature>
<comment type="function">
    <text evidence="13">CRISPR (clustered regularly interspaced short palindromic repeat) is an adaptive immune system that provides protection against mobile genetic elements (viruses, transposable elements and conjugative plasmids). CRISPR clusters contain spacers, sequences complementary to antecedent mobile elements, and target invading nucleic acids. CRISPR clusters are transcribed and processed into CRISPR RNA (crRNA). In type II CRISPR systems correct processing of pre-crRNA requires a trans-encoded small RNA (tracrRNA), endogenous ribonuclease 3 (rnc) and this protein. The tracrRNA serves as a guide for ribonuclease 3-aided processing of pre-crRNA. Subsequently Cas9/crRNA/tracrRNA endonucleolytically cleaves linear or circular dsDNA target complementary to the spacer; Cas9 is inactive in the absence of the 2 guide RNAs (gRNA). Cas9 recognizes the protospacer adjacent motif (PAM) in the CRISPR repeat sequences to help distinguish self versus nonself, as targets within the bacterial CRISPR locus do not have PAMs. PAM recognition is also required for catalytic activity.</text>
</comment>
<dbReference type="Pfam" id="PF13395">
    <property type="entry name" value="HNH_4"/>
    <property type="match status" value="1"/>
</dbReference>
<feature type="binding site" evidence="13">
    <location>
        <position position="734"/>
    </location>
    <ligand>
        <name>Mg(2+)</name>
        <dbReference type="ChEBI" id="CHEBI:18420"/>
        <label>2</label>
    </ligand>
</feature>
<evidence type="ECO:0000256" key="2">
    <source>
        <dbReference type="ARBA" id="ARBA00005244"/>
    </source>
</evidence>
<keyword evidence="5 13" id="KW-0255">Endonuclease</keyword>
<evidence type="ECO:0000256" key="9">
    <source>
        <dbReference type="ARBA" id="ARBA00023118"/>
    </source>
</evidence>